<accession>A0A0H3AB59</accession>
<evidence type="ECO:0000256" key="2">
    <source>
        <dbReference type="ARBA" id="ARBA00022630"/>
    </source>
</evidence>
<dbReference type="EMBL" id="CP000527">
    <property type="protein sequence ID" value="ABM29565.1"/>
    <property type="molecule type" value="Genomic_DNA"/>
</dbReference>
<dbReference type="GO" id="GO:0016646">
    <property type="term" value="F:oxidoreductase activity, acting on the CH-NH group of donors, NAD or NADP as acceptor"/>
    <property type="evidence" value="ECO:0007669"/>
    <property type="project" value="UniProtKB-ARBA"/>
</dbReference>
<dbReference type="RefSeq" id="WP_010937691.1">
    <property type="nucleotide sequence ID" value="NC_008751.1"/>
</dbReference>
<evidence type="ECO:0000313" key="5">
    <source>
        <dbReference type="EMBL" id="ABM29565.1"/>
    </source>
</evidence>
<dbReference type="HOGENOM" id="CLU_059021_5_5_7"/>
<gene>
    <name evidence="5" type="ordered locus">Dvul_2549</name>
</gene>
<dbReference type="GO" id="GO:0010181">
    <property type="term" value="F:FMN binding"/>
    <property type="evidence" value="ECO:0007669"/>
    <property type="project" value="InterPro"/>
</dbReference>
<dbReference type="InterPro" id="IPR002563">
    <property type="entry name" value="Flavin_Rdtase-like_dom"/>
</dbReference>
<dbReference type="SUPFAM" id="SSF50475">
    <property type="entry name" value="FMN-binding split barrel"/>
    <property type="match status" value="1"/>
</dbReference>
<dbReference type="Proteomes" id="UP000009173">
    <property type="component" value="Chromosome"/>
</dbReference>
<proteinExistence type="inferred from homology"/>
<dbReference type="SMR" id="A0A0H3AB59"/>
<name>A0A0H3AB59_NITV4</name>
<evidence type="ECO:0000259" key="4">
    <source>
        <dbReference type="SMART" id="SM00903"/>
    </source>
</evidence>
<dbReference type="Gene3D" id="2.30.110.10">
    <property type="entry name" value="Electron Transport, Fmn-binding Protein, Chain A"/>
    <property type="match status" value="1"/>
</dbReference>
<organism evidence="5 6">
    <name type="scientific">Nitratidesulfovibrio vulgaris (strain DP4)</name>
    <name type="common">Desulfovibrio vulgaris</name>
    <dbReference type="NCBI Taxonomy" id="391774"/>
    <lineage>
        <taxon>Bacteria</taxon>
        <taxon>Pseudomonadati</taxon>
        <taxon>Thermodesulfobacteriota</taxon>
        <taxon>Desulfovibrionia</taxon>
        <taxon>Desulfovibrionales</taxon>
        <taxon>Desulfovibrionaceae</taxon>
        <taxon>Nitratidesulfovibrio</taxon>
    </lineage>
</organism>
<dbReference type="PANTHER" id="PTHR43567">
    <property type="entry name" value="FLAVOREDOXIN-RELATED-RELATED"/>
    <property type="match status" value="1"/>
</dbReference>
<dbReference type="PANTHER" id="PTHR43567:SF1">
    <property type="entry name" value="FLAVOREDOXIN"/>
    <property type="match status" value="1"/>
</dbReference>
<dbReference type="InterPro" id="IPR052174">
    <property type="entry name" value="Flavoredoxin"/>
</dbReference>
<reference evidence="6" key="1">
    <citation type="journal article" date="2009" name="Environ. Microbiol.">
        <title>Contribution of mobile genetic elements to Desulfovibrio vulgaris genome plasticity.</title>
        <authorList>
            <person name="Walker C.B."/>
            <person name="Stolyar S."/>
            <person name="Chivian D."/>
            <person name="Pinel N."/>
            <person name="Gabster J.A."/>
            <person name="Dehal P.S."/>
            <person name="He Z."/>
            <person name="Yang Z.K."/>
            <person name="Yen H.C."/>
            <person name="Zhou J."/>
            <person name="Wall J.D."/>
            <person name="Hazen T.C."/>
            <person name="Arkin A.P."/>
            <person name="Stahl D.A."/>
        </authorList>
    </citation>
    <scope>NUCLEOTIDE SEQUENCE [LARGE SCALE GENOMIC DNA]</scope>
    <source>
        <strain evidence="6">DP4</strain>
    </source>
</reference>
<sequence>MFQSLGARPLVFPTPIFLVGSYDREGKPNIMTVAWGGICSSQPPSIAVSIRKNRWTYNAIMERRAFTVCVPSTRFASHADYAGIFSGEEENKFEALGLTPVAGEHVDAPYVAEFPMAVELRLTHTLDIGLHTQFIGEIMDVKIDSSCLDADGLPDINKVDPVIFAPGARAYHAVGGFIAKAFSAGKSLRR</sequence>
<dbReference type="SMART" id="SM00903">
    <property type="entry name" value="Flavin_Reduct"/>
    <property type="match status" value="1"/>
</dbReference>
<evidence type="ECO:0000256" key="1">
    <source>
        <dbReference type="ARBA" id="ARBA00001917"/>
    </source>
</evidence>
<protein>
    <submittedName>
        <fullName evidence="5">Flavin reductase domain protein, FMN-binding protein</fullName>
    </submittedName>
</protein>
<dbReference type="InterPro" id="IPR012349">
    <property type="entry name" value="Split_barrel_FMN-bd"/>
</dbReference>
<dbReference type="Pfam" id="PF01613">
    <property type="entry name" value="Flavin_Reduct"/>
    <property type="match status" value="1"/>
</dbReference>
<feature type="domain" description="Flavin reductase like" evidence="4">
    <location>
        <begin position="10"/>
        <end position="157"/>
    </location>
</feature>
<evidence type="ECO:0000313" key="6">
    <source>
        <dbReference type="Proteomes" id="UP000009173"/>
    </source>
</evidence>
<evidence type="ECO:0000256" key="3">
    <source>
        <dbReference type="ARBA" id="ARBA00038054"/>
    </source>
</evidence>
<dbReference type="KEGG" id="dvl:Dvul_2549"/>
<keyword evidence="2" id="KW-0285">Flavoprotein</keyword>
<dbReference type="AlphaFoldDB" id="A0A0H3AB59"/>
<comment type="similarity">
    <text evidence="3">Belongs to the flavoredoxin family.</text>
</comment>
<comment type="cofactor">
    <cofactor evidence="1">
        <name>FMN</name>
        <dbReference type="ChEBI" id="CHEBI:58210"/>
    </cofactor>
</comment>